<feature type="region of interest" description="Disordered" evidence="1">
    <location>
        <begin position="1"/>
        <end position="48"/>
    </location>
</feature>
<dbReference type="SUPFAM" id="SSF63748">
    <property type="entry name" value="Tudor/PWWP/MBT"/>
    <property type="match status" value="1"/>
</dbReference>
<dbReference type="InterPro" id="IPR050621">
    <property type="entry name" value="Tudor_domain_containing"/>
</dbReference>
<dbReference type="InterPro" id="IPR002999">
    <property type="entry name" value="Tudor"/>
</dbReference>
<feature type="domain" description="Tudor" evidence="2">
    <location>
        <begin position="258"/>
        <end position="317"/>
    </location>
</feature>
<feature type="compositionally biased region" description="Acidic residues" evidence="1">
    <location>
        <begin position="129"/>
        <end position="143"/>
    </location>
</feature>
<evidence type="ECO:0000256" key="1">
    <source>
        <dbReference type="SAM" id="MobiDB-lite"/>
    </source>
</evidence>
<name>A0ABM1PQF2_DROAR</name>
<reference evidence="4" key="3">
    <citation type="submission" date="2025-08" db="UniProtKB">
        <authorList>
            <consortium name="RefSeq"/>
        </authorList>
    </citation>
    <scope>IDENTIFICATION</scope>
    <source>
        <tissue evidence="4">Whole organism</tissue>
    </source>
</reference>
<feature type="compositionally biased region" description="Acidic residues" evidence="1">
    <location>
        <begin position="26"/>
        <end position="40"/>
    </location>
</feature>
<dbReference type="PROSITE" id="PS50304">
    <property type="entry name" value="TUDOR"/>
    <property type="match status" value="1"/>
</dbReference>
<organism evidence="3 4">
    <name type="scientific">Drosophila arizonae</name>
    <name type="common">Fruit fly</name>
    <dbReference type="NCBI Taxonomy" id="7263"/>
    <lineage>
        <taxon>Eukaryota</taxon>
        <taxon>Metazoa</taxon>
        <taxon>Ecdysozoa</taxon>
        <taxon>Arthropoda</taxon>
        <taxon>Hexapoda</taxon>
        <taxon>Insecta</taxon>
        <taxon>Pterygota</taxon>
        <taxon>Neoptera</taxon>
        <taxon>Endopterygota</taxon>
        <taxon>Diptera</taxon>
        <taxon>Brachycera</taxon>
        <taxon>Muscomorpha</taxon>
        <taxon>Ephydroidea</taxon>
        <taxon>Drosophilidae</taxon>
        <taxon>Drosophila</taxon>
    </lineage>
</organism>
<dbReference type="PANTHER" id="PTHR22948:SF76">
    <property type="entry name" value="FI20010P1-RELATED"/>
    <property type="match status" value="1"/>
</dbReference>
<accession>A0ABM1PQF2</accession>
<feature type="region of interest" description="Disordered" evidence="1">
    <location>
        <begin position="72"/>
        <end position="149"/>
    </location>
</feature>
<dbReference type="PANTHER" id="PTHR22948">
    <property type="entry name" value="TUDOR DOMAIN CONTAINING PROTEIN"/>
    <property type="match status" value="1"/>
</dbReference>
<dbReference type="Gene3D" id="2.40.50.90">
    <property type="match status" value="1"/>
</dbReference>
<dbReference type="Proteomes" id="UP000694904">
    <property type="component" value="Chromosome X"/>
</dbReference>
<evidence type="ECO:0000313" key="4">
    <source>
        <dbReference type="RefSeq" id="XP_017869438.1"/>
    </source>
</evidence>
<proteinExistence type="predicted"/>
<reference evidence="3" key="1">
    <citation type="journal article" date="1997" name="Nucleic Acids Res.">
        <title>tRNAscan-SE: a program for improved detection of transfer RNA genes in genomic sequence.</title>
        <authorList>
            <person name="Lowe T.M."/>
            <person name="Eddy S.R."/>
        </authorList>
    </citation>
    <scope>NUCLEOTIDE SEQUENCE [LARGE SCALE GENOMIC DNA]</scope>
</reference>
<dbReference type="Pfam" id="PF00567">
    <property type="entry name" value="TUDOR"/>
    <property type="match status" value="1"/>
</dbReference>
<protein>
    <submittedName>
        <fullName evidence="4">Uncharacterized protein LOC108618044</fullName>
    </submittedName>
</protein>
<feature type="compositionally biased region" description="Acidic residues" evidence="1">
    <location>
        <begin position="80"/>
        <end position="93"/>
    </location>
</feature>
<gene>
    <name evidence="4" type="primary">LOC108618044</name>
</gene>
<dbReference type="RefSeq" id="XP_017869438.1">
    <property type="nucleotide sequence ID" value="XM_018013949.1"/>
</dbReference>
<dbReference type="Gene3D" id="2.30.30.140">
    <property type="match status" value="1"/>
</dbReference>
<evidence type="ECO:0000313" key="3">
    <source>
        <dbReference type="Proteomes" id="UP000694904"/>
    </source>
</evidence>
<dbReference type="GeneID" id="108618044"/>
<evidence type="ECO:0000259" key="2">
    <source>
        <dbReference type="PROSITE" id="PS50304"/>
    </source>
</evidence>
<keyword evidence="3" id="KW-1185">Reference proteome</keyword>
<feature type="region of interest" description="Disordered" evidence="1">
    <location>
        <begin position="490"/>
        <end position="514"/>
    </location>
</feature>
<dbReference type="InterPro" id="IPR035437">
    <property type="entry name" value="SNase_OB-fold_sf"/>
</dbReference>
<sequence>MAGASANVGRIEVSVMSSSASSAEESSADEDEKLSADEELLPSPGSTYNHLQAWLSTIDSHTVMPIVMPSESDMQKEAGEESDGENEEKEAENDEKKSPLTNTGVMMDSDAEVEPDSTTAHTNPFHADEMDEEPKEEQEDVNNSEEPNAENQMNNFMHLVEARAAVPRFAMSDEVFNVDKPSQAVCLGTELSRPQIWSNFKLGDMLKIHVTEAYSPFQFWFHIAEGPYDINLLGHLSFQLTKFYNPLRRATWQLPKYFFKRGYLCAAYNQFTWRRARIIREPEPNDEGVKVYLVDYGRVLEARAKDLFFMHIRFTEHPPLLMRGTLTDVYPLDLHWPAAATLKFRELANSEPLHATIKDIDHGDCILFVNIYTGSTTISDLLIEAQLAGRSQNYSAEMRAENCGRRLRYLRERLPTFDMLETDVFQPSEEFEEQFDNIIYMPTFFQQFEMPKMVNPFRHDLQKALTEWLSKFKCEELCWRKVVDDSNEKIKEEKQKQVEPLKNNESKDSDELSV</sequence>
<reference evidence="3" key="2">
    <citation type="journal article" date="2016" name="G3 (Bethesda)">
        <title>Genome Evolution in Three Species of Cactophilic Drosophila.</title>
        <authorList>
            <person name="Sanchez-Flores A."/>
            <person name="Penazola F."/>
            <person name="Carpinteyro-Ponce J."/>
            <person name="Nazario-Yepiz N."/>
            <person name="Abreu-Goodger C."/>
            <person name="Machado C.A."/>
            <person name="Markow T.A."/>
        </authorList>
    </citation>
    <scope>NUCLEOTIDE SEQUENCE [LARGE SCALE GENOMIC DNA]</scope>
</reference>